<evidence type="ECO:0000313" key="3">
    <source>
        <dbReference type="Proteomes" id="UP001595075"/>
    </source>
</evidence>
<dbReference type="Proteomes" id="UP001595075">
    <property type="component" value="Unassembled WGS sequence"/>
</dbReference>
<keyword evidence="3" id="KW-1185">Reference proteome</keyword>
<gene>
    <name evidence="2" type="ORF">VTL71DRAFT_9069</name>
</gene>
<evidence type="ECO:0000256" key="1">
    <source>
        <dbReference type="SAM" id="MobiDB-lite"/>
    </source>
</evidence>
<dbReference type="EMBL" id="JAZHXI010000020">
    <property type="protein sequence ID" value="KAL2061017.1"/>
    <property type="molecule type" value="Genomic_DNA"/>
</dbReference>
<name>A0ABR4BTN6_9HELO</name>
<comment type="caution">
    <text evidence="2">The sequence shown here is derived from an EMBL/GenBank/DDBJ whole genome shotgun (WGS) entry which is preliminary data.</text>
</comment>
<reference evidence="2 3" key="1">
    <citation type="journal article" date="2024" name="Commun. Biol.">
        <title>Comparative genomic analysis of thermophilic fungi reveals convergent evolutionary adaptations and gene losses.</title>
        <authorList>
            <person name="Steindorff A.S."/>
            <person name="Aguilar-Pontes M.V."/>
            <person name="Robinson A.J."/>
            <person name="Andreopoulos B."/>
            <person name="LaButti K."/>
            <person name="Kuo A."/>
            <person name="Mondo S."/>
            <person name="Riley R."/>
            <person name="Otillar R."/>
            <person name="Haridas S."/>
            <person name="Lipzen A."/>
            <person name="Grimwood J."/>
            <person name="Schmutz J."/>
            <person name="Clum A."/>
            <person name="Reid I.D."/>
            <person name="Moisan M.C."/>
            <person name="Butler G."/>
            <person name="Nguyen T.T.M."/>
            <person name="Dewar K."/>
            <person name="Conant G."/>
            <person name="Drula E."/>
            <person name="Henrissat B."/>
            <person name="Hansel C."/>
            <person name="Singer S."/>
            <person name="Hutchinson M.I."/>
            <person name="de Vries R.P."/>
            <person name="Natvig D.O."/>
            <person name="Powell A.J."/>
            <person name="Tsang A."/>
            <person name="Grigoriev I.V."/>
        </authorList>
    </citation>
    <scope>NUCLEOTIDE SEQUENCE [LARGE SCALE GENOMIC DNA]</scope>
    <source>
        <strain evidence="2 3">CBS 494.80</strain>
    </source>
</reference>
<organism evidence="2 3">
    <name type="scientific">Oculimacula yallundae</name>
    <dbReference type="NCBI Taxonomy" id="86028"/>
    <lineage>
        <taxon>Eukaryota</taxon>
        <taxon>Fungi</taxon>
        <taxon>Dikarya</taxon>
        <taxon>Ascomycota</taxon>
        <taxon>Pezizomycotina</taxon>
        <taxon>Leotiomycetes</taxon>
        <taxon>Helotiales</taxon>
        <taxon>Ploettnerulaceae</taxon>
        <taxon>Oculimacula</taxon>
    </lineage>
</organism>
<evidence type="ECO:0000313" key="2">
    <source>
        <dbReference type="EMBL" id="KAL2061017.1"/>
    </source>
</evidence>
<feature type="region of interest" description="Disordered" evidence="1">
    <location>
        <begin position="58"/>
        <end position="83"/>
    </location>
</feature>
<accession>A0ABR4BTN6</accession>
<sequence length="83" mass="8824">MASGGGYLQAGARAIFDVGDSGVFSRLHQPITTPTTSIGCAANQYPCHSQFNPLTFNSLVPPSRTPASHPRTFGPKRQPHKTS</sequence>
<protein>
    <submittedName>
        <fullName evidence="2">Uncharacterized protein</fullName>
    </submittedName>
</protein>
<proteinExistence type="predicted"/>